<dbReference type="EMBL" id="JAHHHV010000029">
    <property type="protein sequence ID" value="MBW4465043.1"/>
    <property type="molecule type" value="Genomic_DNA"/>
</dbReference>
<accession>A0A951U3V1</accession>
<dbReference type="AlphaFoldDB" id="A0A951U3V1"/>
<gene>
    <name evidence="1" type="ORF">KME07_06340</name>
</gene>
<evidence type="ECO:0000313" key="2">
    <source>
        <dbReference type="Proteomes" id="UP000707356"/>
    </source>
</evidence>
<organism evidence="1 2">
    <name type="scientific">Pegethrix bostrychoides GSE-TBD4-15B</name>
    <dbReference type="NCBI Taxonomy" id="2839662"/>
    <lineage>
        <taxon>Bacteria</taxon>
        <taxon>Bacillati</taxon>
        <taxon>Cyanobacteriota</taxon>
        <taxon>Cyanophyceae</taxon>
        <taxon>Oculatellales</taxon>
        <taxon>Oculatellaceae</taxon>
        <taxon>Pegethrix</taxon>
    </lineage>
</organism>
<proteinExistence type="predicted"/>
<comment type="caution">
    <text evidence="1">The sequence shown here is derived from an EMBL/GenBank/DDBJ whole genome shotgun (WGS) entry which is preliminary data.</text>
</comment>
<protein>
    <submittedName>
        <fullName evidence="1">Uncharacterized protein</fullName>
    </submittedName>
</protein>
<dbReference type="Proteomes" id="UP000707356">
    <property type="component" value="Unassembled WGS sequence"/>
</dbReference>
<reference evidence="1" key="2">
    <citation type="journal article" date="2022" name="Microbiol. Resour. Announc.">
        <title>Metagenome Sequencing to Explore Phylogenomics of Terrestrial Cyanobacteria.</title>
        <authorList>
            <person name="Ward R.D."/>
            <person name="Stajich J.E."/>
            <person name="Johansen J.R."/>
            <person name="Huntemann M."/>
            <person name="Clum A."/>
            <person name="Foster B."/>
            <person name="Foster B."/>
            <person name="Roux S."/>
            <person name="Palaniappan K."/>
            <person name="Varghese N."/>
            <person name="Mukherjee S."/>
            <person name="Reddy T.B.K."/>
            <person name="Daum C."/>
            <person name="Copeland A."/>
            <person name="Chen I.A."/>
            <person name="Ivanova N.N."/>
            <person name="Kyrpides N.C."/>
            <person name="Shapiro N."/>
            <person name="Eloe-Fadrosh E.A."/>
            <person name="Pietrasiak N."/>
        </authorList>
    </citation>
    <scope>NUCLEOTIDE SEQUENCE</scope>
    <source>
        <strain evidence="1">GSE-TBD4-15B</strain>
    </source>
</reference>
<evidence type="ECO:0000313" key="1">
    <source>
        <dbReference type="EMBL" id="MBW4465043.1"/>
    </source>
</evidence>
<name>A0A951U3V1_9CYAN</name>
<reference evidence="1" key="1">
    <citation type="submission" date="2021-05" db="EMBL/GenBank/DDBJ databases">
        <authorList>
            <person name="Pietrasiak N."/>
            <person name="Ward R."/>
            <person name="Stajich J.E."/>
            <person name="Kurbessoian T."/>
        </authorList>
    </citation>
    <scope>NUCLEOTIDE SEQUENCE</scope>
    <source>
        <strain evidence="1">GSE-TBD4-15B</strain>
    </source>
</reference>
<sequence>MNLLCEFQLEVVDQFFNNIAIRFLRSLPGGAQQIHQRANLKAIRELICYNQGRLADYSFVASECHKRLKEELVRIGSSTALVSQQDLDILKNRADDLSGYLDYEFRRVSHENFERLLRFFTYKTPLGKPLRACIKAVEGSTMVTLARDKFSIVEEDFSVGANTAFTRINETGTHYICNNIPSEVKRGSYRNARIYEDAVRQIYSEPGLIRRLRYRHSATAVDRNWQQCWKRVTVANLEELPPIETCYKSTLVIPMTLLNSNNWLSSEFRSHFNIGANGSRASFGFLCLDHQNTAFFNENEDLDLGYIFADISSLYLIQRLTYTTYSRAFNEAANLVQRSGMP</sequence>